<dbReference type="Proteomes" id="UP000279331">
    <property type="component" value="Unassembled WGS sequence"/>
</dbReference>
<evidence type="ECO:0008006" key="5">
    <source>
        <dbReference type="Google" id="ProtNLM"/>
    </source>
</evidence>
<dbReference type="EMBL" id="UPHM01000011">
    <property type="protein sequence ID" value="VAZ88111.1"/>
    <property type="molecule type" value="Genomic_DNA"/>
</dbReference>
<evidence type="ECO:0000313" key="3">
    <source>
        <dbReference type="Proteomes" id="UP000271464"/>
    </source>
</evidence>
<dbReference type="EMBL" id="UPHL01000023">
    <property type="protein sequence ID" value="VAZ82013.1"/>
    <property type="molecule type" value="Genomic_DNA"/>
</dbReference>
<comment type="caution">
    <text evidence="1">The sequence shown here is derived from an EMBL/GenBank/DDBJ whole genome shotgun (WGS) entry which is preliminary data.</text>
</comment>
<evidence type="ECO:0000313" key="4">
    <source>
        <dbReference type="Proteomes" id="UP000279331"/>
    </source>
</evidence>
<proteinExistence type="predicted"/>
<evidence type="ECO:0000313" key="2">
    <source>
        <dbReference type="EMBL" id="VAZ88111.1"/>
    </source>
</evidence>
<evidence type="ECO:0000313" key="1">
    <source>
        <dbReference type="EMBL" id="VAZ82013.1"/>
    </source>
</evidence>
<organism evidence="1 4">
    <name type="scientific">Mycobacterium persicum</name>
    <dbReference type="NCBI Taxonomy" id="1487726"/>
    <lineage>
        <taxon>Bacteria</taxon>
        <taxon>Bacillati</taxon>
        <taxon>Actinomycetota</taxon>
        <taxon>Actinomycetes</taxon>
        <taxon>Mycobacteriales</taxon>
        <taxon>Mycobacteriaceae</taxon>
        <taxon>Mycobacterium</taxon>
    </lineage>
</organism>
<gene>
    <name evidence="1" type="ORF">LAUMK42_00816</name>
    <name evidence="2" type="ORF">LAUMK4_00590</name>
</gene>
<sequence>MVSYVIAVPQLVTAAATDLAGIGSVIGGQRRGGRSDNGVGGGGC</sequence>
<reference evidence="3 4" key="1">
    <citation type="submission" date="2018-09" db="EMBL/GenBank/DDBJ databases">
        <authorList>
            <person name="Tagini F."/>
        </authorList>
    </citation>
    <scope>NUCLEOTIDE SEQUENCE [LARGE SCALE GENOMIC DNA]</scope>
    <source>
        <strain evidence="2 3">MK4</strain>
        <strain evidence="1 4">MK42</strain>
    </source>
</reference>
<dbReference type="Gene3D" id="1.10.287.850">
    <property type="entry name" value="HP0062-like domain"/>
    <property type="match status" value="1"/>
</dbReference>
<protein>
    <recommendedName>
        <fullName evidence="5">PE family protein</fullName>
    </recommendedName>
</protein>
<dbReference type="Proteomes" id="UP000271464">
    <property type="component" value="Unassembled WGS sequence"/>
</dbReference>
<name>A0AB38UMY5_9MYCO</name>
<keyword evidence="3" id="KW-1185">Reference proteome</keyword>
<accession>A0AB38UMY5</accession>
<dbReference type="AlphaFoldDB" id="A0AB38UMY5"/>